<reference evidence="2" key="2">
    <citation type="submission" date="2022-06" db="UniProtKB">
        <authorList>
            <consortium name="EnsemblMetazoa"/>
        </authorList>
    </citation>
    <scope>IDENTIFICATION</scope>
    <source>
        <strain evidence="2">DF5081</strain>
    </source>
</reference>
<feature type="compositionally biased region" description="Low complexity" evidence="1">
    <location>
        <begin position="42"/>
        <end position="57"/>
    </location>
</feature>
<evidence type="ECO:0000256" key="1">
    <source>
        <dbReference type="SAM" id="MobiDB-lite"/>
    </source>
</evidence>
<sequence>MSDGRGGWQPRGENNWRPYGSRGGSGGGGWRGGGGGGGNPRGRGNWQQNSNNNWRGGWNRGGGGGGGGRGFVQRGNGGGWRGGGGRGRGGRNDGPIDAKRCVMPAMWANPWAQLETEYEKEYGVSAGSEFEAPPTQQSENPFPSAEILAEKSEIPISEN</sequence>
<dbReference type="EnsemblMetazoa" id="CJA38422.1">
    <property type="protein sequence ID" value="CJA38422.1"/>
    <property type="gene ID" value="WBGene00214269"/>
</dbReference>
<evidence type="ECO:0000313" key="3">
    <source>
        <dbReference type="Proteomes" id="UP000005237"/>
    </source>
</evidence>
<evidence type="ECO:0000313" key="2">
    <source>
        <dbReference type="EnsemblMetazoa" id="CJA38422.1"/>
    </source>
</evidence>
<feature type="compositionally biased region" description="Gly residues" evidence="1">
    <location>
        <begin position="21"/>
        <end position="41"/>
    </location>
</feature>
<proteinExistence type="predicted"/>
<reference evidence="3" key="1">
    <citation type="submission" date="2010-08" db="EMBL/GenBank/DDBJ databases">
        <authorList>
            <consortium name="Caenorhabditis japonica Sequencing Consortium"/>
            <person name="Wilson R.K."/>
        </authorList>
    </citation>
    <scope>NUCLEOTIDE SEQUENCE [LARGE SCALE GENOMIC DNA]</scope>
    <source>
        <strain evidence="3">DF5081</strain>
    </source>
</reference>
<keyword evidence="3" id="KW-1185">Reference proteome</keyword>
<organism evidence="2 3">
    <name type="scientific">Caenorhabditis japonica</name>
    <dbReference type="NCBI Taxonomy" id="281687"/>
    <lineage>
        <taxon>Eukaryota</taxon>
        <taxon>Metazoa</taxon>
        <taxon>Ecdysozoa</taxon>
        <taxon>Nematoda</taxon>
        <taxon>Chromadorea</taxon>
        <taxon>Rhabditida</taxon>
        <taxon>Rhabditina</taxon>
        <taxon>Rhabditomorpha</taxon>
        <taxon>Rhabditoidea</taxon>
        <taxon>Rhabditidae</taxon>
        <taxon>Peloderinae</taxon>
        <taxon>Caenorhabditis</taxon>
    </lineage>
</organism>
<feature type="compositionally biased region" description="Gly residues" evidence="1">
    <location>
        <begin position="58"/>
        <end position="87"/>
    </location>
</feature>
<dbReference type="AlphaFoldDB" id="A0A8R1EN56"/>
<feature type="region of interest" description="Disordered" evidence="1">
    <location>
        <begin position="123"/>
        <end position="159"/>
    </location>
</feature>
<feature type="region of interest" description="Disordered" evidence="1">
    <location>
        <begin position="1"/>
        <end position="98"/>
    </location>
</feature>
<name>A0A8R1EN56_CAEJA</name>
<protein>
    <submittedName>
        <fullName evidence="2">Uncharacterized protein</fullName>
    </submittedName>
</protein>
<accession>A0A8R1EN56</accession>
<dbReference type="EnsemblMetazoa" id="CJA38422.2">
    <property type="protein sequence ID" value="CJA38422.2"/>
    <property type="gene ID" value="WBGene00214269"/>
</dbReference>
<dbReference type="Proteomes" id="UP000005237">
    <property type="component" value="Unassembled WGS sequence"/>
</dbReference>